<keyword evidence="1" id="KW-1133">Transmembrane helix</keyword>
<sequence>MTRTLFPARCVVHGSSCGHRSPFADALVIVVIAVLACVLSVYGLELLSVLALLGGAGIVAACTLIAVRGAGKRLHHAVVQAATAIAAG</sequence>
<keyword evidence="1" id="KW-0472">Membrane</keyword>
<accession>A0A7W7PXJ4</accession>
<keyword evidence="1" id="KW-0812">Transmembrane</keyword>
<evidence type="ECO:0000313" key="2">
    <source>
        <dbReference type="EMBL" id="MBB4903197.1"/>
    </source>
</evidence>
<evidence type="ECO:0000256" key="1">
    <source>
        <dbReference type="SAM" id="Phobius"/>
    </source>
</evidence>
<name>A0A7W7PXJ4_9ACTN</name>
<proteinExistence type="predicted"/>
<evidence type="ECO:0000313" key="3">
    <source>
        <dbReference type="Proteomes" id="UP000579523"/>
    </source>
</evidence>
<dbReference type="AlphaFoldDB" id="A0A7W7PXJ4"/>
<reference evidence="2 3" key="1">
    <citation type="submission" date="2020-08" db="EMBL/GenBank/DDBJ databases">
        <title>Genomic Encyclopedia of Type Strains, Phase III (KMG-III): the genomes of soil and plant-associated and newly described type strains.</title>
        <authorList>
            <person name="Whitman W."/>
        </authorList>
    </citation>
    <scope>NUCLEOTIDE SEQUENCE [LARGE SCALE GENOMIC DNA]</scope>
    <source>
        <strain evidence="2 3">CECT 3273</strain>
    </source>
</reference>
<organism evidence="2 3">
    <name type="scientific">Streptomyces griseomycini</name>
    <dbReference type="NCBI Taxonomy" id="66895"/>
    <lineage>
        <taxon>Bacteria</taxon>
        <taxon>Bacillati</taxon>
        <taxon>Actinomycetota</taxon>
        <taxon>Actinomycetes</taxon>
        <taxon>Kitasatosporales</taxon>
        <taxon>Streptomycetaceae</taxon>
        <taxon>Streptomyces</taxon>
    </lineage>
</organism>
<dbReference type="EMBL" id="JACHJI010000024">
    <property type="protein sequence ID" value="MBB4903197.1"/>
    <property type="molecule type" value="Genomic_DNA"/>
</dbReference>
<feature type="transmembrane region" description="Helical" evidence="1">
    <location>
        <begin position="49"/>
        <end position="67"/>
    </location>
</feature>
<dbReference type="RefSeq" id="WP_221500720.1">
    <property type="nucleotide sequence ID" value="NZ_BMTI01000038.1"/>
</dbReference>
<protein>
    <submittedName>
        <fullName evidence="2">Uncharacterized protein</fullName>
    </submittedName>
</protein>
<feature type="transmembrane region" description="Helical" evidence="1">
    <location>
        <begin position="23"/>
        <end position="43"/>
    </location>
</feature>
<gene>
    <name evidence="2" type="ORF">FHS37_007294</name>
</gene>
<keyword evidence="3" id="KW-1185">Reference proteome</keyword>
<comment type="caution">
    <text evidence="2">The sequence shown here is derived from an EMBL/GenBank/DDBJ whole genome shotgun (WGS) entry which is preliminary data.</text>
</comment>
<dbReference type="Proteomes" id="UP000579523">
    <property type="component" value="Unassembled WGS sequence"/>
</dbReference>